<dbReference type="SUPFAM" id="SSF52540">
    <property type="entry name" value="P-loop containing nucleoside triphosphate hydrolases"/>
    <property type="match status" value="1"/>
</dbReference>
<evidence type="ECO:0000313" key="14">
    <source>
        <dbReference type="Proteomes" id="UP000230084"/>
    </source>
</evidence>
<evidence type="ECO:0000256" key="8">
    <source>
        <dbReference type="ARBA" id="ARBA00022840"/>
    </source>
</evidence>
<dbReference type="GO" id="GO:0003677">
    <property type="term" value="F:DNA binding"/>
    <property type="evidence" value="ECO:0007669"/>
    <property type="project" value="InterPro"/>
</dbReference>
<evidence type="ECO:0000256" key="4">
    <source>
        <dbReference type="ARBA" id="ARBA00022705"/>
    </source>
</evidence>
<dbReference type="PANTHER" id="PTHR11669">
    <property type="entry name" value="REPLICATION FACTOR C / DNA POLYMERASE III GAMMA-TAU SUBUNIT"/>
    <property type="match status" value="1"/>
</dbReference>
<dbReference type="Gene3D" id="3.40.50.300">
    <property type="entry name" value="P-loop containing nucleotide triphosphate hydrolases"/>
    <property type="match status" value="1"/>
</dbReference>
<dbReference type="GO" id="GO:0009360">
    <property type="term" value="C:DNA polymerase III complex"/>
    <property type="evidence" value="ECO:0007669"/>
    <property type="project" value="InterPro"/>
</dbReference>
<dbReference type="InterPro" id="IPR022754">
    <property type="entry name" value="DNA_pol_III_gamma-3"/>
</dbReference>
<dbReference type="Gene3D" id="1.20.272.10">
    <property type="match status" value="1"/>
</dbReference>
<proteinExistence type="inferred from homology"/>
<dbReference type="PRINTS" id="PR00300">
    <property type="entry name" value="CLPPROTEASEA"/>
</dbReference>
<protein>
    <recommendedName>
        <fullName evidence="11">DNA polymerase III subunit gamma/tau</fullName>
        <ecNumber evidence="11">2.7.7.7</ecNumber>
    </recommendedName>
</protein>
<feature type="domain" description="AAA+ ATPase" evidence="12">
    <location>
        <begin position="34"/>
        <end position="177"/>
    </location>
</feature>
<comment type="subunit">
    <text evidence="11">DNA polymerase III contains a core (composed of alpha, epsilon and theta chains) that associates with a tau subunit. This core dimerizes to form the POLIII' complex. PolIII' associates with the gamma complex (composed of gamma, delta, delta', psi and chi chains) and with the beta chain to form the complete DNA polymerase III complex.</text>
</comment>
<dbReference type="EMBL" id="PCYM01000001">
    <property type="protein sequence ID" value="PIR47976.1"/>
    <property type="molecule type" value="Genomic_DNA"/>
</dbReference>
<dbReference type="SUPFAM" id="SSF48019">
    <property type="entry name" value="post-AAA+ oligomerization domain-like"/>
    <property type="match status" value="1"/>
</dbReference>
<sequence>MSLYRTYRPQTFKEVTGQHHVVTPIRHQLETDTVAHAYLFSGPRGIGKTTIARLLAKAVNCADRKGAEPCEVCPACRSITEGSAMDVIEIDAASHTGVDNVRENVIENVRFAPTQLAKKVFIVDEVHMLSKGAFNALLKTLEEPPSYAMFILATTELHKIPDTIVSRCQRYDFTNVPAELLTDRLDVIAKREGVHVDTLVLEEIARRSGGHVRDAISLLEQVLTLDAKSITAERARVVMPIVDVEQTMRLLTLLVSQTVDQALHCVHELIDTGAEPARLVGEIVQLMRLALLQRIGGGEDKGYTQEQQADLRACFTDVSISRIKQLLDLFLSAQTQYKEYSYHLPQLGIELAIIDACDGVQIATLPLSPIVEARPAVIEAPQEVTPVVIEKKSVVVPTVEAVRIDADPKAETVPGEKVTFEIIKRYWSTFQKTVRERHASLPLALELAEPIRVDGGRAIIKVKFEFYAETVNQPKNNHLLAGILTEVVGENVGIQAIFSNVEQDPQVTSVLEAFGGTVVS</sequence>
<dbReference type="GO" id="GO:0005524">
    <property type="term" value="F:ATP binding"/>
    <property type="evidence" value="ECO:0007669"/>
    <property type="project" value="UniProtKB-KW"/>
</dbReference>
<comment type="function">
    <text evidence="11">DNA polymerase III is a complex, multichain enzyme responsible for most of the replicative synthesis in bacteria. This DNA polymerase also exhibits 3' to 5' exonuclease activity.</text>
</comment>
<reference evidence="13 14" key="1">
    <citation type="submission" date="2017-09" db="EMBL/GenBank/DDBJ databases">
        <title>Depth-based differentiation of microbial function through sediment-hosted aquifers and enrichment of novel symbionts in the deep terrestrial subsurface.</title>
        <authorList>
            <person name="Probst A.J."/>
            <person name="Ladd B."/>
            <person name="Jarett J.K."/>
            <person name="Geller-Mcgrath D.E."/>
            <person name="Sieber C.M."/>
            <person name="Emerson J.B."/>
            <person name="Anantharaman K."/>
            <person name="Thomas B.C."/>
            <person name="Malmstrom R."/>
            <person name="Stieglmeier M."/>
            <person name="Klingl A."/>
            <person name="Woyke T."/>
            <person name="Ryan C.M."/>
            <person name="Banfield J.F."/>
        </authorList>
    </citation>
    <scope>NUCLEOTIDE SEQUENCE [LARGE SCALE GENOMIC DNA]</scope>
    <source>
        <strain evidence="13">CG10_big_fil_rev_8_21_14_0_10_50_16</strain>
    </source>
</reference>
<dbReference type="InterPro" id="IPR001270">
    <property type="entry name" value="ClpA/B"/>
</dbReference>
<dbReference type="InterPro" id="IPR008921">
    <property type="entry name" value="DNA_pol3_clamp-load_cplx_C"/>
</dbReference>
<dbReference type="Gene3D" id="1.10.8.60">
    <property type="match status" value="1"/>
</dbReference>
<evidence type="ECO:0000256" key="10">
    <source>
        <dbReference type="ARBA" id="ARBA00049244"/>
    </source>
</evidence>
<dbReference type="InterPro" id="IPR050238">
    <property type="entry name" value="DNA_Rep/Repair_Clamp_Loader"/>
</dbReference>
<evidence type="ECO:0000256" key="5">
    <source>
        <dbReference type="ARBA" id="ARBA00022723"/>
    </source>
</evidence>
<dbReference type="InterPro" id="IPR003593">
    <property type="entry name" value="AAA+_ATPase"/>
</dbReference>
<dbReference type="FunFam" id="3.40.50.300:FF:000014">
    <property type="entry name" value="DNA polymerase III subunit gamma/tau"/>
    <property type="match status" value="1"/>
</dbReference>
<accession>A0A2H0RNG3</accession>
<dbReference type="PANTHER" id="PTHR11669:SF0">
    <property type="entry name" value="PROTEIN STICHEL-LIKE 2"/>
    <property type="match status" value="1"/>
</dbReference>
<evidence type="ECO:0000256" key="7">
    <source>
        <dbReference type="ARBA" id="ARBA00022833"/>
    </source>
</evidence>
<organism evidence="13 14">
    <name type="scientific">Candidatus Uhrbacteria bacterium CG10_big_fil_rev_8_21_14_0_10_50_16</name>
    <dbReference type="NCBI Taxonomy" id="1975039"/>
    <lineage>
        <taxon>Bacteria</taxon>
        <taxon>Candidatus Uhriibacteriota</taxon>
    </lineage>
</organism>
<keyword evidence="9 11" id="KW-0239">DNA-directed DNA polymerase</keyword>
<dbReference type="InterPro" id="IPR012763">
    <property type="entry name" value="DNA_pol_III_sug/sutau_N"/>
</dbReference>
<evidence type="ECO:0000256" key="6">
    <source>
        <dbReference type="ARBA" id="ARBA00022741"/>
    </source>
</evidence>
<dbReference type="SMART" id="SM00382">
    <property type="entry name" value="AAA"/>
    <property type="match status" value="1"/>
</dbReference>
<keyword evidence="6 11" id="KW-0547">Nucleotide-binding</keyword>
<dbReference type="GO" id="GO:0046872">
    <property type="term" value="F:metal ion binding"/>
    <property type="evidence" value="ECO:0007669"/>
    <property type="project" value="UniProtKB-KW"/>
</dbReference>
<evidence type="ECO:0000313" key="13">
    <source>
        <dbReference type="EMBL" id="PIR47976.1"/>
    </source>
</evidence>
<dbReference type="AlphaFoldDB" id="A0A2H0RNG3"/>
<keyword evidence="8 11" id="KW-0067">ATP-binding</keyword>
<dbReference type="Pfam" id="PF12169">
    <property type="entry name" value="DNA_pol3_gamma3"/>
    <property type="match status" value="1"/>
</dbReference>
<dbReference type="CDD" id="cd00009">
    <property type="entry name" value="AAA"/>
    <property type="match status" value="1"/>
</dbReference>
<evidence type="ECO:0000256" key="2">
    <source>
        <dbReference type="ARBA" id="ARBA00022679"/>
    </source>
</evidence>
<comment type="caution">
    <text evidence="13">The sequence shown here is derived from an EMBL/GenBank/DDBJ whole genome shotgun (WGS) entry which is preliminary data.</text>
</comment>
<comment type="catalytic activity">
    <reaction evidence="10 11">
        <text>DNA(n) + a 2'-deoxyribonucleoside 5'-triphosphate = DNA(n+1) + diphosphate</text>
        <dbReference type="Rhea" id="RHEA:22508"/>
        <dbReference type="Rhea" id="RHEA-COMP:17339"/>
        <dbReference type="Rhea" id="RHEA-COMP:17340"/>
        <dbReference type="ChEBI" id="CHEBI:33019"/>
        <dbReference type="ChEBI" id="CHEBI:61560"/>
        <dbReference type="ChEBI" id="CHEBI:173112"/>
        <dbReference type="EC" id="2.7.7.7"/>
    </reaction>
</comment>
<dbReference type="NCBIfam" id="TIGR02397">
    <property type="entry name" value="dnaX_nterm"/>
    <property type="match status" value="1"/>
</dbReference>
<evidence type="ECO:0000256" key="1">
    <source>
        <dbReference type="ARBA" id="ARBA00006360"/>
    </source>
</evidence>
<keyword evidence="4 11" id="KW-0235">DNA replication</keyword>
<keyword evidence="5" id="KW-0479">Metal-binding</keyword>
<evidence type="ECO:0000256" key="11">
    <source>
        <dbReference type="RuleBase" id="RU364063"/>
    </source>
</evidence>
<evidence type="ECO:0000256" key="9">
    <source>
        <dbReference type="ARBA" id="ARBA00022932"/>
    </source>
</evidence>
<dbReference type="NCBIfam" id="NF004046">
    <property type="entry name" value="PRK05563.1"/>
    <property type="match status" value="1"/>
</dbReference>
<keyword evidence="7" id="KW-0862">Zinc</keyword>
<name>A0A2H0RNG3_9BACT</name>
<comment type="similarity">
    <text evidence="1 11">Belongs to the DnaX/STICHEL family.</text>
</comment>
<dbReference type="GO" id="GO:0003887">
    <property type="term" value="F:DNA-directed DNA polymerase activity"/>
    <property type="evidence" value="ECO:0007669"/>
    <property type="project" value="UniProtKB-KW"/>
</dbReference>
<keyword evidence="2 11" id="KW-0808">Transferase</keyword>
<dbReference type="GO" id="GO:0006261">
    <property type="term" value="P:DNA-templated DNA replication"/>
    <property type="evidence" value="ECO:0007669"/>
    <property type="project" value="TreeGrafter"/>
</dbReference>
<keyword evidence="3 11" id="KW-0548">Nucleotidyltransferase</keyword>
<dbReference type="EC" id="2.7.7.7" evidence="11"/>
<evidence type="ECO:0000259" key="12">
    <source>
        <dbReference type="SMART" id="SM00382"/>
    </source>
</evidence>
<dbReference type="Proteomes" id="UP000230084">
    <property type="component" value="Unassembled WGS sequence"/>
</dbReference>
<dbReference type="InterPro" id="IPR027417">
    <property type="entry name" value="P-loop_NTPase"/>
</dbReference>
<gene>
    <name evidence="11" type="primary">dnaX</name>
    <name evidence="13" type="ORF">COV06_01080</name>
</gene>
<dbReference type="Pfam" id="PF13177">
    <property type="entry name" value="DNA_pol3_delta2"/>
    <property type="match status" value="1"/>
</dbReference>
<evidence type="ECO:0000256" key="3">
    <source>
        <dbReference type="ARBA" id="ARBA00022695"/>
    </source>
</evidence>